<name>A0A1T0B757_9PAST</name>
<reference evidence="1 2" key="1">
    <citation type="submission" date="2017-02" db="EMBL/GenBank/DDBJ databases">
        <title>Draft genome sequence of Haemophilus felis CCUG 31170 type strain.</title>
        <authorList>
            <person name="Engstrom-Jakobsson H."/>
            <person name="Salva-Serra F."/>
            <person name="Thorell K."/>
            <person name="Gonzales-Siles L."/>
            <person name="Karlsson R."/>
            <person name="Boulund F."/>
            <person name="Engstrand L."/>
            <person name="Kristiansson E."/>
            <person name="Moore E."/>
        </authorList>
    </citation>
    <scope>NUCLEOTIDE SEQUENCE [LARGE SCALE GENOMIC DNA]</scope>
    <source>
        <strain evidence="1 2">CCUG 31170</strain>
    </source>
</reference>
<dbReference type="Proteomes" id="UP000190023">
    <property type="component" value="Unassembled WGS sequence"/>
</dbReference>
<proteinExistence type="predicted"/>
<evidence type="ECO:0000313" key="1">
    <source>
        <dbReference type="EMBL" id="OOS05769.1"/>
    </source>
</evidence>
<dbReference type="AlphaFoldDB" id="A0A1T0B757"/>
<sequence>MFFQDHFDAEVLSIINVKNINLPNQNPIVSANHVKFLSSTSLMTASLAAENEPINQTTGNKKAVSY</sequence>
<comment type="caution">
    <text evidence="1">The sequence shown here is derived from an EMBL/GenBank/DDBJ whole genome shotgun (WGS) entry which is preliminary data.</text>
</comment>
<keyword evidence="2" id="KW-1185">Reference proteome</keyword>
<protein>
    <submittedName>
        <fullName evidence="1">Uncharacterized protein</fullName>
    </submittedName>
</protein>
<evidence type="ECO:0000313" key="2">
    <source>
        <dbReference type="Proteomes" id="UP000190023"/>
    </source>
</evidence>
<dbReference type="EMBL" id="MUYB01000012">
    <property type="protein sequence ID" value="OOS05769.1"/>
    <property type="molecule type" value="Genomic_DNA"/>
</dbReference>
<organism evidence="1 2">
    <name type="scientific">[Haemophilus] felis</name>
    <dbReference type="NCBI Taxonomy" id="123822"/>
    <lineage>
        <taxon>Bacteria</taxon>
        <taxon>Pseudomonadati</taxon>
        <taxon>Pseudomonadota</taxon>
        <taxon>Gammaproteobacteria</taxon>
        <taxon>Pasteurellales</taxon>
        <taxon>Pasteurellaceae</taxon>
    </lineage>
</organism>
<gene>
    <name evidence="1" type="ORF">B0188_03035</name>
</gene>
<accession>A0A1T0B757</accession>